<name>A0ABR2N6E0_9ROSI</name>
<dbReference type="Proteomes" id="UP001396334">
    <property type="component" value="Unassembled WGS sequence"/>
</dbReference>
<evidence type="ECO:0000256" key="1">
    <source>
        <dbReference type="SAM" id="MobiDB-lite"/>
    </source>
</evidence>
<keyword evidence="4" id="KW-1185">Reference proteome</keyword>
<reference evidence="3 4" key="1">
    <citation type="journal article" date="2024" name="G3 (Bethesda)">
        <title>Genome assembly of Hibiscus sabdariffa L. provides insights into metabolisms of medicinal natural products.</title>
        <authorList>
            <person name="Kim T."/>
        </authorList>
    </citation>
    <scope>NUCLEOTIDE SEQUENCE [LARGE SCALE GENOMIC DNA]</scope>
    <source>
        <strain evidence="3">TK-2024</strain>
        <tissue evidence="3">Old leaves</tissue>
    </source>
</reference>
<accession>A0ABR2N6E0</accession>
<protein>
    <submittedName>
        <fullName evidence="3">Uncharacterized protein</fullName>
    </submittedName>
</protein>
<proteinExistence type="predicted"/>
<gene>
    <name evidence="3" type="ORF">V6N11_081436</name>
</gene>
<comment type="caution">
    <text evidence="3">The sequence shown here is derived from an EMBL/GenBank/DDBJ whole genome shotgun (WGS) entry which is preliminary data.</text>
</comment>
<dbReference type="EMBL" id="JBBPBN010000241">
    <property type="protein sequence ID" value="KAK8971734.1"/>
    <property type="molecule type" value="Genomic_DNA"/>
</dbReference>
<evidence type="ECO:0000313" key="3">
    <source>
        <dbReference type="EMBL" id="KAK8971734.1"/>
    </source>
</evidence>
<keyword evidence="2" id="KW-0732">Signal</keyword>
<organism evidence="3 4">
    <name type="scientific">Hibiscus sabdariffa</name>
    <name type="common">roselle</name>
    <dbReference type="NCBI Taxonomy" id="183260"/>
    <lineage>
        <taxon>Eukaryota</taxon>
        <taxon>Viridiplantae</taxon>
        <taxon>Streptophyta</taxon>
        <taxon>Embryophyta</taxon>
        <taxon>Tracheophyta</taxon>
        <taxon>Spermatophyta</taxon>
        <taxon>Magnoliopsida</taxon>
        <taxon>eudicotyledons</taxon>
        <taxon>Gunneridae</taxon>
        <taxon>Pentapetalae</taxon>
        <taxon>rosids</taxon>
        <taxon>malvids</taxon>
        <taxon>Malvales</taxon>
        <taxon>Malvaceae</taxon>
        <taxon>Malvoideae</taxon>
        <taxon>Hibiscus</taxon>
    </lineage>
</organism>
<evidence type="ECO:0000313" key="4">
    <source>
        <dbReference type="Proteomes" id="UP001396334"/>
    </source>
</evidence>
<feature type="signal peptide" evidence="2">
    <location>
        <begin position="1"/>
        <end position="23"/>
    </location>
</feature>
<evidence type="ECO:0000256" key="2">
    <source>
        <dbReference type="SAM" id="SignalP"/>
    </source>
</evidence>
<feature type="chain" id="PRO_5046779286" evidence="2">
    <location>
        <begin position="24"/>
        <end position="85"/>
    </location>
</feature>
<sequence length="85" mass="9779">MWGAWFQLLVLKLIPIYIPKRESQLQKSNKLLSFRSLASKRDNSLYRFAEYGSLDTKNPSDPDNPTAHPARDSSETISMFTAQME</sequence>
<feature type="region of interest" description="Disordered" evidence="1">
    <location>
        <begin position="53"/>
        <end position="85"/>
    </location>
</feature>
<feature type="compositionally biased region" description="Polar residues" evidence="1">
    <location>
        <begin position="75"/>
        <end position="85"/>
    </location>
</feature>